<evidence type="ECO:0000259" key="7">
    <source>
        <dbReference type="PROSITE" id="PS00463"/>
    </source>
</evidence>
<evidence type="ECO:0000256" key="1">
    <source>
        <dbReference type="ARBA" id="ARBA00004123"/>
    </source>
</evidence>
<gene>
    <name evidence="8" type="ORF">K431DRAFT_192180</name>
</gene>
<dbReference type="InterPro" id="IPR036864">
    <property type="entry name" value="Zn2-C6_fun-type_DNA-bd_sf"/>
</dbReference>
<comment type="caution">
    <text evidence="8">The sequence shown here is derived from an EMBL/GenBank/DDBJ whole genome shotgun (WGS) entry which is preliminary data.</text>
</comment>
<dbReference type="Proteomes" id="UP000799441">
    <property type="component" value="Unassembled WGS sequence"/>
</dbReference>
<dbReference type="GO" id="GO:0000976">
    <property type="term" value="F:transcription cis-regulatory region binding"/>
    <property type="evidence" value="ECO:0007669"/>
    <property type="project" value="TreeGrafter"/>
</dbReference>
<evidence type="ECO:0000256" key="3">
    <source>
        <dbReference type="ARBA" id="ARBA00023125"/>
    </source>
</evidence>
<protein>
    <recommendedName>
        <fullName evidence="7">Zn(2)-C6 fungal-type domain-containing protein</fullName>
    </recommendedName>
</protein>
<feature type="compositionally biased region" description="Low complexity" evidence="6">
    <location>
        <begin position="86"/>
        <end position="107"/>
    </location>
</feature>
<dbReference type="GO" id="GO:0008270">
    <property type="term" value="F:zinc ion binding"/>
    <property type="evidence" value="ECO:0007669"/>
    <property type="project" value="InterPro"/>
</dbReference>
<evidence type="ECO:0000313" key="9">
    <source>
        <dbReference type="Proteomes" id="UP000799441"/>
    </source>
</evidence>
<dbReference type="AlphaFoldDB" id="A0A9P4Q4H5"/>
<keyword evidence="3" id="KW-0238">DNA-binding</keyword>
<dbReference type="GO" id="GO:0000981">
    <property type="term" value="F:DNA-binding transcription factor activity, RNA polymerase II-specific"/>
    <property type="evidence" value="ECO:0007669"/>
    <property type="project" value="InterPro"/>
</dbReference>
<proteinExistence type="predicted"/>
<dbReference type="CDD" id="cd00067">
    <property type="entry name" value="GAL4"/>
    <property type="match status" value="1"/>
</dbReference>
<organism evidence="8 9">
    <name type="scientific">Polychaeton citri CBS 116435</name>
    <dbReference type="NCBI Taxonomy" id="1314669"/>
    <lineage>
        <taxon>Eukaryota</taxon>
        <taxon>Fungi</taxon>
        <taxon>Dikarya</taxon>
        <taxon>Ascomycota</taxon>
        <taxon>Pezizomycotina</taxon>
        <taxon>Dothideomycetes</taxon>
        <taxon>Dothideomycetidae</taxon>
        <taxon>Capnodiales</taxon>
        <taxon>Capnodiaceae</taxon>
        <taxon>Polychaeton</taxon>
    </lineage>
</organism>
<evidence type="ECO:0000256" key="2">
    <source>
        <dbReference type="ARBA" id="ARBA00023015"/>
    </source>
</evidence>
<dbReference type="Gene3D" id="4.10.240.10">
    <property type="entry name" value="Zn(2)-C6 fungal-type DNA-binding domain"/>
    <property type="match status" value="1"/>
</dbReference>
<feature type="non-terminal residue" evidence="8">
    <location>
        <position position="668"/>
    </location>
</feature>
<feature type="compositionally biased region" description="Polar residues" evidence="6">
    <location>
        <begin position="128"/>
        <end position="143"/>
    </location>
</feature>
<dbReference type="GO" id="GO:0005634">
    <property type="term" value="C:nucleus"/>
    <property type="evidence" value="ECO:0007669"/>
    <property type="project" value="UniProtKB-SubCell"/>
</dbReference>
<keyword evidence="2" id="KW-0805">Transcription regulation</keyword>
<dbReference type="PANTHER" id="PTHR31845:SF10">
    <property type="entry name" value="ZN(II)2CYS6 TRANSCRIPTION FACTOR (EUROFUNG)"/>
    <property type="match status" value="1"/>
</dbReference>
<feature type="domain" description="Zn(2)-C6 fungal-type" evidence="7">
    <location>
        <begin position="2"/>
        <end position="32"/>
    </location>
</feature>
<accession>A0A9P4Q4H5</accession>
<sequence>RSCTTCAKAKAKCVRTPGGGICERCSRLKKECHLREPVVRKRKVVKTTRAAQLEKLESKLENLVNALSTSKARQQLNELGQPSPPTSLTSSTESSEQRDGQQQSQQESRVRDFVQTLCQKDEDAFPQESASNHTSPGNGSSAPTDVCPGVSVYEADLLIDRYRRLLSTAMPFVPLRQDVTVRYLFEKRPFLLHCICCVASFHDLAKQQRMVKNIMREVSERMLINNEKSVDLIQGIMVIVSWYYPHIFWQKQVTNLLHLASAMLKDLAIDRSTQSVAYGDMKASVNKNLNKVVDGPRGQTPQPYIEEHRCLAGIFFLTSSFSSSFRRCDAIKYTSWLDNCLETLGCHREYESDAFLVQMVRLQRVCEDISNTETPNAPLQLYAKSFHAELASIKKAAKEDNDEQPVASILRDLEYKSADVLIWELVLLDIQDSKATDPCLTSLFATRDSKAKRETLRRHQMDGLYNCAKAVRGFIDSWFAIPPSLYLTLPFHVFAQFAHVFILMTRLASLELDGWDIKSVSDIMDLSRILDQASELFDTSAKTAPEGILPKNDCFNKWSQRLRWMKQMYESKSTETILNTIGTAGSAPTYPEDGSKGSVDKEGNVVQTPAASGAVNNNFQQANGATVGMVGGGNAFAGNGVSDDVLSGDFFSYLDDSFWQSFAGDIDL</sequence>
<dbReference type="InterPro" id="IPR001138">
    <property type="entry name" value="Zn2Cys6_DnaBD"/>
</dbReference>
<evidence type="ECO:0000313" key="8">
    <source>
        <dbReference type="EMBL" id="KAF2719183.1"/>
    </source>
</evidence>
<dbReference type="InterPro" id="IPR051089">
    <property type="entry name" value="prtT"/>
</dbReference>
<feature type="non-terminal residue" evidence="8">
    <location>
        <position position="1"/>
    </location>
</feature>
<dbReference type="PROSITE" id="PS00463">
    <property type="entry name" value="ZN2_CY6_FUNGAL_1"/>
    <property type="match status" value="1"/>
</dbReference>
<dbReference type="PANTHER" id="PTHR31845">
    <property type="entry name" value="FINGER DOMAIN PROTEIN, PUTATIVE-RELATED"/>
    <property type="match status" value="1"/>
</dbReference>
<name>A0A9P4Q4H5_9PEZI</name>
<dbReference type="SUPFAM" id="SSF57701">
    <property type="entry name" value="Zn2/Cys6 DNA-binding domain"/>
    <property type="match status" value="1"/>
</dbReference>
<evidence type="ECO:0000256" key="4">
    <source>
        <dbReference type="ARBA" id="ARBA00023163"/>
    </source>
</evidence>
<reference evidence="8" key="1">
    <citation type="journal article" date="2020" name="Stud. Mycol.">
        <title>101 Dothideomycetes genomes: a test case for predicting lifestyles and emergence of pathogens.</title>
        <authorList>
            <person name="Haridas S."/>
            <person name="Albert R."/>
            <person name="Binder M."/>
            <person name="Bloem J."/>
            <person name="Labutti K."/>
            <person name="Salamov A."/>
            <person name="Andreopoulos B."/>
            <person name="Baker S."/>
            <person name="Barry K."/>
            <person name="Bills G."/>
            <person name="Bluhm B."/>
            <person name="Cannon C."/>
            <person name="Castanera R."/>
            <person name="Culley D."/>
            <person name="Daum C."/>
            <person name="Ezra D."/>
            <person name="Gonzalez J."/>
            <person name="Henrissat B."/>
            <person name="Kuo A."/>
            <person name="Liang C."/>
            <person name="Lipzen A."/>
            <person name="Lutzoni F."/>
            <person name="Magnuson J."/>
            <person name="Mondo S."/>
            <person name="Nolan M."/>
            <person name="Ohm R."/>
            <person name="Pangilinan J."/>
            <person name="Park H.-J."/>
            <person name="Ramirez L."/>
            <person name="Alfaro M."/>
            <person name="Sun H."/>
            <person name="Tritt A."/>
            <person name="Yoshinaga Y."/>
            <person name="Zwiers L.-H."/>
            <person name="Turgeon B."/>
            <person name="Goodwin S."/>
            <person name="Spatafora J."/>
            <person name="Crous P."/>
            <person name="Grigoriev I."/>
        </authorList>
    </citation>
    <scope>NUCLEOTIDE SEQUENCE</scope>
    <source>
        <strain evidence="8">CBS 116435</strain>
    </source>
</reference>
<dbReference type="EMBL" id="MU003814">
    <property type="protein sequence ID" value="KAF2719183.1"/>
    <property type="molecule type" value="Genomic_DNA"/>
</dbReference>
<keyword evidence="5" id="KW-0539">Nucleus</keyword>
<comment type="subcellular location">
    <subcellularLocation>
        <location evidence="1">Nucleus</location>
    </subcellularLocation>
</comment>
<evidence type="ECO:0000256" key="5">
    <source>
        <dbReference type="ARBA" id="ARBA00023242"/>
    </source>
</evidence>
<keyword evidence="9" id="KW-1185">Reference proteome</keyword>
<feature type="region of interest" description="Disordered" evidence="6">
    <location>
        <begin position="124"/>
        <end position="145"/>
    </location>
</feature>
<feature type="region of interest" description="Disordered" evidence="6">
    <location>
        <begin position="76"/>
        <end position="108"/>
    </location>
</feature>
<dbReference type="OrthoDB" id="5226580at2759"/>
<evidence type="ECO:0000256" key="6">
    <source>
        <dbReference type="SAM" id="MobiDB-lite"/>
    </source>
</evidence>
<keyword evidence="4" id="KW-0804">Transcription</keyword>